<reference evidence="7 8" key="2">
    <citation type="journal article" date="2007" name="BMC Biol.">
        <title>A 100%-complete sequence reveals unusually simple genomic features in the hot-spring red alga Cyanidioschyzon merolae.</title>
        <authorList>
            <person name="Nozaki H."/>
            <person name="Takano H."/>
            <person name="Misumi O."/>
            <person name="Terasawa K."/>
            <person name="Matsuzaki M."/>
            <person name="Maruyama S."/>
            <person name="Nishida K."/>
            <person name="Yagisawa F."/>
            <person name="Yoshida Y."/>
            <person name="Fujiwara T."/>
            <person name="Takio S."/>
            <person name="Tamura K."/>
            <person name="Chung S.J."/>
            <person name="Nakamura S."/>
            <person name="Kuroiwa H."/>
            <person name="Tanaka K."/>
            <person name="Sato N."/>
            <person name="Kuroiwa T."/>
        </authorList>
    </citation>
    <scope>NUCLEOTIDE SEQUENCE [LARGE SCALE GENOMIC DNA]</scope>
    <source>
        <strain evidence="7 8">10D</strain>
    </source>
</reference>
<evidence type="ECO:0000256" key="1">
    <source>
        <dbReference type="ARBA" id="ARBA00022679"/>
    </source>
</evidence>
<dbReference type="GO" id="GO:0005524">
    <property type="term" value="F:ATP binding"/>
    <property type="evidence" value="ECO:0007669"/>
    <property type="project" value="UniProtKB-KW"/>
</dbReference>
<keyword evidence="3" id="KW-0067">ATP-binding</keyword>
<dbReference type="EMBL" id="AP006495">
    <property type="protein sequence ID" value="BAM81116.1"/>
    <property type="molecule type" value="Genomic_DNA"/>
</dbReference>
<dbReference type="SMART" id="SM00450">
    <property type="entry name" value="RHOD"/>
    <property type="match status" value="1"/>
</dbReference>
<feature type="compositionally biased region" description="Polar residues" evidence="5">
    <location>
        <begin position="509"/>
        <end position="520"/>
    </location>
</feature>
<dbReference type="SUPFAM" id="SSF69572">
    <property type="entry name" value="Activating enzymes of the ubiquitin-like proteins"/>
    <property type="match status" value="1"/>
</dbReference>
<keyword evidence="2" id="KW-0547">Nucleotide-binding</keyword>
<dbReference type="AlphaFoldDB" id="M1UTI7"/>
<dbReference type="InterPro" id="IPR001763">
    <property type="entry name" value="Rhodanese-like_dom"/>
</dbReference>
<gene>
    <name evidence="7" type="ORF">CYME_CMM289C</name>
</gene>
<dbReference type="PANTHER" id="PTHR10953:SF102">
    <property type="entry name" value="ADENYLYLTRANSFERASE AND SULFURTRANSFERASE MOCS3"/>
    <property type="match status" value="1"/>
</dbReference>
<dbReference type="InterPro" id="IPR000594">
    <property type="entry name" value="ThiF_NAD_FAD-bd"/>
</dbReference>
<dbReference type="PANTHER" id="PTHR10953">
    <property type="entry name" value="UBIQUITIN-ACTIVATING ENZYME E1"/>
    <property type="match status" value="1"/>
</dbReference>
<evidence type="ECO:0000256" key="4">
    <source>
        <dbReference type="ARBA" id="ARBA00072792"/>
    </source>
</evidence>
<dbReference type="Pfam" id="PF00581">
    <property type="entry name" value="Rhodanese"/>
    <property type="match status" value="1"/>
</dbReference>
<evidence type="ECO:0000313" key="8">
    <source>
        <dbReference type="Proteomes" id="UP000007014"/>
    </source>
</evidence>
<dbReference type="InterPro" id="IPR045886">
    <property type="entry name" value="ThiF/MoeB/HesA"/>
</dbReference>
<feature type="region of interest" description="Disordered" evidence="5">
    <location>
        <begin position="509"/>
        <end position="539"/>
    </location>
</feature>
<dbReference type="InterPro" id="IPR035985">
    <property type="entry name" value="Ubiquitin-activating_enz"/>
</dbReference>
<protein>
    <recommendedName>
        <fullName evidence="4">Probable molybdopterin-synthase adenylyltransferase</fullName>
    </recommendedName>
</protein>
<dbReference type="GO" id="GO:0042292">
    <property type="term" value="F:URM1 activating enzyme activity"/>
    <property type="evidence" value="ECO:0007669"/>
    <property type="project" value="TreeGrafter"/>
</dbReference>
<sequence length="539" mass="58483">MNAFIESFGVPPLVFHPDEATVSRYARQLILPEFGGPLAQRRLQDARVLVVGCGGLGCPAALYLAGAGIGTLGLADRDTVDVTNLHRQIGHTTERVGERKTASLAKTIAALNPLVNVQLHDCGIDTENARQVVRQYDVVLDCSDNAETRYTVSDACVAEQRPLVSAAAVGLEAQLALLNYGLDGPCYRCIFPECPPPECQGSCDTDGVLGMVPGMIGTLQALEAVRVLLVQSQIGALGLPLAGRMLLFDALSYRFRLVQLRPRQTAKCSVCATFAPKLSRMVHDTGMRSKTSSSIDALRGDDTSESSPHTRDEIWLAQHGTKSEMVSPETPLNTAPHSISETLESNACRTTPQQRNTFHGDRGACELCRSATAETGTKSVGEAADSRLEYRHRHQRNETSNHSGPSWDAREPQSKQSVTETVVVDVRPANQFALCHIRGALNFPMHSWPEAIENQREKLQGQRIRIVCRRGIQSRRAVRMLEALSWPDTHVEDIPGGMEALVRLQQSADGSRANVTSQTRGDAAVPSQLAQCEPPGGST</sequence>
<dbReference type="GO" id="GO:0004792">
    <property type="term" value="F:thiosulfate-cyanide sulfurtransferase activity"/>
    <property type="evidence" value="ECO:0007669"/>
    <property type="project" value="TreeGrafter"/>
</dbReference>
<dbReference type="KEGG" id="cme:CYME_CMM289C"/>
<evidence type="ECO:0000256" key="3">
    <source>
        <dbReference type="ARBA" id="ARBA00022840"/>
    </source>
</evidence>
<dbReference type="HOGENOM" id="CLU_013325_1_2_1"/>
<dbReference type="Pfam" id="PF00899">
    <property type="entry name" value="ThiF"/>
    <property type="match status" value="1"/>
</dbReference>
<proteinExistence type="predicted"/>
<dbReference type="FunFam" id="3.40.50.720:FF:000033">
    <property type="entry name" value="Adenylyltransferase and sulfurtransferase MOCS3"/>
    <property type="match status" value="1"/>
</dbReference>
<dbReference type="PROSITE" id="PS50206">
    <property type="entry name" value="RHODANESE_3"/>
    <property type="match status" value="1"/>
</dbReference>
<evidence type="ECO:0000259" key="6">
    <source>
        <dbReference type="PROSITE" id="PS50206"/>
    </source>
</evidence>
<feature type="region of interest" description="Disordered" evidence="5">
    <location>
        <begin position="389"/>
        <end position="416"/>
    </location>
</feature>
<dbReference type="STRING" id="280699.M1UTI7"/>
<dbReference type="OMA" id="HESHRQC"/>
<feature type="region of interest" description="Disordered" evidence="5">
    <location>
        <begin position="285"/>
        <end position="355"/>
    </location>
</feature>
<dbReference type="Gene3D" id="3.40.50.720">
    <property type="entry name" value="NAD(P)-binding Rossmann-like Domain"/>
    <property type="match status" value="1"/>
</dbReference>
<dbReference type="Gene3D" id="3.40.250.10">
    <property type="entry name" value="Rhodanese-like domain"/>
    <property type="match status" value="1"/>
</dbReference>
<dbReference type="RefSeq" id="XP_005537152.1">
    <property type="nucleotide sequence ID" value="XM_005537095.1"/>
</dbReference>
<feature type="compositionally biased region" description="Polar residues" evidence="5">
    <location>
        <begin position="330"/>
        <end position="355"/>
    </location>
</feature>
<dbReference type="GO" id="GO:0016779">
    <property type="term" value="F:nucleotidyltransferase activity"/>
    <property type="evidence" value="ECO:0007669"/>
    <property type="project" value="TreeGrafter"/>
</dbReference>
<keyword evidence="1" id="KW-0808">Transferase</keyword>
<dbReference type="GeneID" id="16994928"/>
<dbReference type="CDD" id="cd00757">
    <property type="entry name" value="ThiF_MoeB_HesA_family"/>
    <property type="match status" value="1"/>
</dbReference>
<dbReference type="eggNOG" id="KOG2017">
    <property type="taxonomic scope" value="Eukaryota"/>
</dbReference>
<accession>M1UTI7</accession>
<name>M1UTI7_CYAM1</name>
<feature type="compositionally biased region" description="Basic and acidic residues" evidence="5">
    <location>
        <begin position="298"/>
        <end position="314"/>
    </location>
</feature>
<keyword evidence="8" id="KW-1185">Reference proteome</keyword>
<reference evidence="7 8" key="1">
    <citation type="journal article" date="2004" name="Nature">
        <title>Genome sequence of the ultrasmall unicellular red alga Cyanidioschyzon merolae 10D.</title>
        <authorList>
            <person name="Matsuzaki M."/>
            <person name="Misumi O."/>
            <person name="Shin-i T."/>
            <person name="Maruyama S."/>
            <person name="Takahara M."/>
            <person name="Miyagishima S."/>
            <person name="Mori T."/>
            <person name="Nishida K."/>
            <person name="Yagisawa F."/>
            <person name="Nishida K."/>
            <person name="Yoshida Y."/>
            <person name="Nishimura Y."/>
            <person name="Nakao S."/>
            <person name="Kobayashi T."/>
            <person name="Momoyama Y."/>
            <person name="Higashiyama T."/>
            <person name="Minoda A."/>
            <person name="Sano M."/>
            <person name="Nomoto H."/>
            <person name="Oishi K."/>
            <person name="Hayashi H."/>
            <person name="Ohta F."/>
            <person name="Nishizaka S."/>
            <person name="Haga S."/>
            <person name="Miura S."/>
            <person name="Morishita T."/>
            <person name="Kabeya Y."/>
            <person name="Terasawa K."/>
            <person name="Suzuki Y."/>
            <person name="Ishii Y."/>
            <person name="Asakawa S."/>
            <person name="Takano H."/>
            <person name="Ohta N."/>
            <person name="Kuroiwa H."/>
            <person name="Tanaka K."/>
            <person name="Shimizu N."/>
            <person name="Sugano S."/>
            <person name="Sato N."/>
            <person name="Nozaki H."/>
            <person name="Ogasawara N."/>
            <person name="Kohara Y."/>
            <person name="Kuroiwa T."/>
        </authorList>
    </citation>
    <scope>NUCLEOTIDE SEQUENCE [LARGE SCALE GENOMIC DNA]</scope>
    <source>
        <strain evidence="7 8">10D</strain>
    </source>
</reference>
<dbReference type="OrthoDB" id="10261062at2759"/>
<dbReference type="SUPFAM" id="SSF52821">
    <property type="entry name" value="Rhodanese/Cell cycle control phosphatase"/>
    <property type="match status" value="1"/>
</dbReference>
<dbReference type="InterPro" id="IPR036873">
    <property type="entry name" value="Rhodanese-like_dom_sf"/>
</dbReference>
<evidence type="ECO:0000256" key="5">
    <source>
        <dbReference type="SAM" id="MobiDB-lite"/>
    </source>
</evidence>
<evidence type="ECO:0000256" key="2">
    <source>
        <dbReference type="ARBA" id="ARBA00022741"/>
    </source>
</evidence>
<evidence type="ECO:0000313" key="7">
    <source>
        <dbReference type="EMBL" id="BAM81116.1"/>
    </source>
</evidence>
<feature type="domain" description="Rhodanese" evidence="6">
    <location>
        <begin position="417"/>
        <end position="510"/>
    </location>
</feature>
<dbReference type="Gramene" id="CMM289CT">
    <property type="protein sequence ID" value="CMM289CT"/>
    <property type="gene ID" value="CMM289C"/>
</dbReference>
<organism evidence="7 8">
    <name type="scientific">Cyanidioschyzon merolae (strain NIES-3377 / 10D)</name>
    <name type="common">Unicellular red alga</name>
    <dbReference type="NCBI Taxonomy" id="280699"/>
    <lineage>
        <taxon>Eukaryota</taxon>
        <taxon>Rhodophyta</taxon>
        <taxon>Bangiophyceae</taxon>
        <taxon>Cyanidiales</taxon>
        <taxon>Cyanidiaceae</taxon>
        <taxon>Cyanidioschyzon</taxon>
    </lineage>
</organism>
<dbReference type="Proteomes" id="UP000007014">
    <property type="component" value="Chromosome 13"/>
</dbReference>
<dbReference type="GO" id="GO:0005737">
    <property type="term" value="C:cytoplasm"/>
    <property type="evidence" value="ECO:0007669"/>
    <property type="project" value="TreeGrafter"/>
</dbReference>